<dbReference type="OrthoDB" id="2921601at2759"/>
<dbReference type="HOGENOM" id="CLU_706085_0_0_1"/>
<proteinExistence type="predicted"/>
<accession>A0A0C9XZC9</accession>
<feature type="compositionally biased region" description="Low complexity" evidence="1">
    <location>
        <begin position="333"/>
        <end position="343"/>
    </location>
</feature>
<reference evidence="3" key="2">
    <citation type="submission" date="2015-01" db="EMBL/GenBank/DDBJ databases">
        <title>Evolutionary Origins and Diversification of the Mycorrhizal Mutualists.</title>
        <authorList>
            <consortium name="DOE Joint Genome Institute"/>
            <consortium name="Mycorrhizal Genomics Consortium"/>
            <person name="Kohler A."/>
            <person name="Kuo A."/>
            <person name="Nagy L.G."/>
            <person name="Floudas D."/>
            <person name="Copeland A."/>
            <person name="Barry K.W."/>
            <person name="Cichocki N."/>
            <person name="Veneault-Fourrey C."/>
            <person name="LaButti K."/>
            <person name="Lindquist E.A."/>
            <person name="Lipzen A."/>
            <person name="Lundell T."/>
            <person name="Morin E."/>
            <person name="Murat C."/>
            <person name="Riley R."/>
            <person name="Ohm R."/>
            <person name="Sun H."/>
            <person name="Tunlid A."/>
            <person name="Henrissat B."/>
            <person name="Grigoriev I.V."/>
            <person name="Hibbett D.S."/>
            <person name="Martin F."/>
        </authorList>
    </citation>
    <scope>NUCLEOTIDE SEQUENCE [LARGE SCALE GENOMIC DNA]</scope>
    <source>
        <strain evidence="3">LaAM-08-1</strain>
    </source>
</reference>
<gene>
    <name evidence="2" type="ORF">K443DRAFT_95783</name>
</gene>
<feature type="region of interest" description="Disordered" evidence="1">
    <location>
        <begin position="85"/>
        <end position="111"/>
    </location>
</feature>
<evidence type="ECO:0000256" key="1">
    <source>
        <dbReference type="SAM" id="MobiDB-lite"/>
    </source>
</evidence>
<feature type="region of interest" description="Disordered" evidence="1">
    <location>
        <begin position="282"/>
        <end position="345"/>
    </location>
</feature>
<reference evidence="2 3" key="1">
    <citation type="submission" date="2014-04" db="EMBL/GenBank/DDBJ databases">
        <authorList>
            <consortium name="DOE Joint Genome Institute"/>
            <person name="Kuo A."/>
            <person name="Kohler A."/>
            <person name="Nagy L.G."/>
            <person name="Floudas D."/>
            <person name="Copeland A."/>
            <person name="Barry K.W."/>
            <person name="Cichocki N."/>
            <person name="Veneault-Fourrey C."/>
            <person name="LaButti K."/>
            <person name="Lindquist E.A."/>
            <person name="Lipzen A."/>
            <person name="Lundell T."/>
            <person name="Morin E."/>
            <person name="Murat C."/>
            <person name="Sun H."/>
            <person name="Tunlid A."/>
            <person name="Henrissat B."/>
            <person name="Grigoriev I.V."/>
            <person name="Hibbett D.S."/>
            <person name="Martin F."/>
            <person name="Nordberg H.P."/>
            <person name="Cantor M.N."/>
            <person name="Hua S.X."/>
        </authorList>
    </citation>
    <scope>NUCLEOTIDE SEQUENCE [LARGE SCALE GENOMIC DNA]</scope>
    <source>
        <strain evidence="2 3">LaAM-08-1</strain>
    </source>
</reference>
<feature type="region of interest" description="Disordered" evidence="1">
    <location>
        <begin position="1"/>
        <end position="65"/>
    </location>
</feature>
<evidence type="ECO:0000313" key="2">
    <source>
        <dbReference type="EMBL" id="KIK03067.1"/>
    </source>
</evidence>
<dbReference type="AlphaFoldDB" id="A0A0C9XZC9"/>
<sequence length="391" mass="41891">MSRRSSKGKRKASPPASRSSDEDDPQDVPEEHYPTKKRQVSSPARVKQAALARVARTSMSGSSSKKGLAGFAALINSTSLAAARKETNRGLRSGSSSAKQSRGGGSSSKAGSKDDVFAVGTIVFLVVGVTSNTAAEESSASFHPVYCLQDDVDISAIALTGMKQSGLCVMKGSGGFEFHPDDTYSVLDEKLRNHFPKLFDWLCESEAYDTINSSWLVCMKPPRKLLIVYSDDRLPTGSDIIAACQLAKSKVSISNFYILILVTRNPVPSVTLKTWRPAISASHQPSDIDDHSSDETGSGISSQSFSPVPLPSTKRSLRLRRNRSEQVEQDVISISSMSDTESSAPGVMVPAPVNKASTPPCVEAIQDSFFSSINFDDGENPWIPHGSNPAA</sequence>
<feature type="compositionally biased region" description="Polar residues" evidence="1">
    <location>
        <begin position="295"/>
        <end position="306"/>
    </location>
</feature>
<dbReference type="Proteomes" id="UP000054477">
    <property type="component" value="Unassembled WGS sequence"/>
</dbReference>
<dbReference type="EMBL" id="KN838584">
    <property type="protein sequence ID" value="KIK03067.1"/>
    <property type="molecule type" value="Genomic_DNA"/>
</dbReference>
<feature type="compositionally biased region" description="Basic residues" evidence="1">
    <location>
        <begin position="1"/>
        <end position="12"/>
    </location>
</feature>
<dbReference type="STRING" id="1095629.A0A0C9XZC9"/>
<protein>
    <submittedName>
        <fullName evidence="2">Uncharacterized protein</fullName>
    </submittedName>
</protein>
<evidence type="ECO:0000313" key="3">
    <source>
        <dbReference type="Proteomes" id="UP000054477"/>
    </source>
</evidence>
<feature type="compositionally biased region" description="Low complexity" evidence="1">
    <location>
        <begin position="92"/>
        <end position="101"/>
    </location>
</feature>
<keyword evidence="3" id="KW-1185">Reference proteome</keyword>
<name>A0A0C9XZC9_9AGAR</name>
<organism evidence="2 3">
    <name type="scientific">Laccaria amethystina LaAM-08-1</name>
    <dbReference type="NCBI Taxonomy" id="1095629"/>
    <lineage>
        <taxon>Eukaryota</taxon>
        <taxon>Fungi</taxon>
        <taxon>Dikarya</taxon>
        <taxon>Basidiomycota</taxon>
        <taxon>Agaricomycotina</taxon>
        <taxon>Agaricomycetes</taxon>
        <taxon>Agaricomycetidae</taxon>
        <taxon>Agaricales</taxon>
        <taxon>Agaricineae</taxon>
        <taxon>Hydnangiaceae</taxon>
        <taxon>Laccaria</taxon>
    </lineage>
</organism>